<dbReference type="PROSITE" id="PS51096">
    <property type="entry name" value="PTS_EIIA_TYPE_4"/>
    <property type="match status" value="1"/>
</dbReference>
<dbReference type="SUPFAM" id="SSF53062">
    <property type="entry name" value="PTS system fructose IIA component-like"/>
    <property type="match status" value="1"/>
</dbReference>
<name>A0A226RER5_9LACO</name>
<dbReference type="GO" id="GO:0016740">
    <property type="term" value="F:transferase activity"/>
    <property type="evidence" value="ECO:0007669"/>
    <property type="project" value="UniProtKB-KW"/>
</dbReference>
<sequence length="137" mass="15372">MKKIIFASHYTFAKGLKDTIEYIIPNAPKIIAISAYLDNKPIEDEIKDVMDTMDPNDEVIVFTDLMSGSVNQQFVPYVKKNNIYLISGASVPAVMAVILGSMNEKLSDVLIRRCLKDAQNQLVYVNDALKVIDDEDE</sequence>
<evidence type="ECO:0000313" key="4">
    <source>
        <dbReference type="Proteomes" id="UP000215261"/>
    </source>
</evidence>
<dbReference type="EMBL" id="LUGO01000082">
    <property type="protein sequence ID" value="OXS38142.1"/>
    <property type="molecule type" value="Genomic_DNA"/>
</dbReference>
<proteinExistence type="predicted"/>
<dbReference type="Pfam" id="PF03610">
    <property type="entry name" value="EIIA-man"/>
    <property type="match status" value="1"/>
</dbReference>
<dbReference type="Proteomes" id="UP000215261">
    <property type="component" value="Unassembled WGS sequence"/>
</dbReference>
<evidence type="ECO:0000313" key="3">
    <source>
        <dbReference type="EMBL" id="OXS38142.1"/>
    </source>
</evidence>
<dbReference type="InterPro" id="IPR051471">
    <property type="entry name" value="Bacterial_PTS_sugar_comp"/>
</dbReference>
<accession>A0A226RER5</accession>
<reference evidence="3 4" key="1">
    <citation type="submission" date="2016-03" db="EMBL/GenBank/DDBJ databases">
        <title>Sequencing of Lactobacillus Species from Commercial Turkeys.</title>
        <authorList>
            <person name="Johnson T.J."/>
            <person name="Youmans B.P."/>
            <person name="Case K.A."/>
        </authorList>
    </citation>
    <scope>NUCLEOTIDE SEQUENCE [LARGE SCALE GENOMIC DNA]</scope>
    <source>
        <strain evidence="3 4">UMNLA1</strain>
    </source>
</reference>
<organism evidence="3 4">
    <name type="scientific">Ligilactobacillus agilis</name>
    <dbReference type="NCBI Taxonomy" id="1601"/>
    <lineage>
        <taxon>Bacteria</taxon>
        <taxon>Bacillati</taxon>
        <taxon>Bacillota</taxon>
        <taxon>Bacilli</taxon>
        <taxon>Lactobacillales</taxon>
        <taxon>Lactobacillaceae</taxon>
        <taxon>Ligilactobacillus</taxon>
    </lineage>
</organism>
<dbReference type="PANTHER" id="PTHR33799:SF1">
    <property type="entry name" value="PTS SYSTEM MANNOSE-SPECIFIC EIIAB COMPONENT-RELATED"/>
    <property type="match status" value="1"/>
</dbReference>
<comment type="caution">
    <text evidence="3">The sequence shown here is derived from an EMBL/GenBank/DDBJ whole genome shotgun (WGS) entry which is preliminary data.</text>
</comment>
<dbReference type="AlphaFoldDB" id="A0A226RER5"/>
<dbReference type="InterPro" id="IPR004701">
    <property type="entry name" value="PTS_EIIA_man-typ"/>
</dbReference>
<dbReference type="GO" id="GO:0009401">
    <property type="term" value="P:phosphoenolpyruvate-dependent sugar phosphotransferase system"/>
    <property type="evidence" value="ECO:0007669"/>
    <property type="project" value="InterPro"/>
</dbReference>
<evidence type="ECO:0000256" key="1">
    <source>
        <dbReference type="ARBA" id="ARBA00022679"/>
    </source>
</evidence>
<protein>
    <submittedName>
        <fullName evidence="3">PTS N-acetylglucosamine transporter subunit IIBC</fullName>
    </submittedName>
</protein>
<dbReference type="PANTHER" id="PTHR33799">
    <property type="entry name" value="PTS PERMEASE-RELATED-RELATED"/>
    <property type="match status" value="1"/>
</dbReference>
<keyword evidence="1" id="KW-0808">Transferase</keyword>
<dbReference type="RefSeq" id="WP_089144461.1">
    <property type="nucleotide sequence ID" value="NZ_BLAM01000098.1"/>
</dbReference>
<dbReference type="InterPro" id="IPR036662">
    <property type="entry name" value="PTS_EIIA_man-typ_sf"/>
</dbReference>
<gene>
    <name evidence="3" type="ORF">AYP69_09240</name>
</gene>
<dbReference type="Gene3D" id="3.40.50.510">
    <property type="entry name" value="Phosphotransferase system, mannose-type IIA component"/>
    <property type="match status" value="1"/>
</dbReference>
<dbReference type="GO" id="GO:0016020">
    <property type="term" value="C:membrane"/>
    <property type="evidence" value="ECO:0007669"/>
    <property type="project" value="InterPro"/>
</dbReference>
<feature type="domain" description="PTS EIIA type-4" evidence="2">
    <location>
        <begin position="1"/>
        <end position="123"/>
    </location>
</feature>
<evidence type="ECO:0000259" key="2">
    <source>
        <dbReference type="PROSITE" id="PS51096"/>
    </source>
</evidence>